<keyword evidence="2" id="KW-1185">Reference proteome</keyword>
<gene>
    <name evidence="1" type="ORF">Tco_1055721</name>
</gene>
<reference evidence="1" key="2">
    <citation type="submission" date="2022-01" db="EMBL/GenBank/DDBJ databases">
        <authorList>
            <person name="Yamashiro T."/>
            <person name="Shiraishi A."/>
            <person name="Satake H."/>
            <person name="Nakayama K."/>
        </authorList>
    </citation>
    <scope>NUCLEOTIDE SEQUENCE</scope>
</reference>
<accession>A0ABQ5H1C6</accession>
<dbReference type="Proteomes" id="UP001151760">
    <property type="component" value="Unassembled WGS sequence"/>
</dbReference>
<evidence type="ECO:0000313" key="1">
    <source>
        <dbReference type="EMBL" id="GJT81379.1"/>
    </source>
</evidence>
<sequence>MKGVTEPKEFGKRPIKFGLAYAGMFRNEGDSLLRYSKVIDLFKRKSGKTAKVAHSRFSLCGLLKVEEGLHFDFHSLLMLLPMAFHLCCSFRPYFPLCFEFPQTLLLFPFFYEPWETAVEVEDPNRDGERGFDYLTSALVSSKAHREGCEIKLKAKGCGLAIGGAHRQLSYFPTLSFTKKCPRMLNVCVYESKVRFKL</sequence>
<evidence type="ECO:0000313" key="2">
    <source>
        <dbReference type="Proteomes" id="UP001151760"/>
    </source>
</evidence>
<proteinExistence type="predicted"/>
<dbReference type="EMBL" id="BQNB010019077">
    <property type="protein sequence ID" value="GJT81379.1"/>
    <property type="molecule type" value="Genomic_DNA"/>
</dbReference>
<reference evidence="1" key="1">
    <citation type="journal article" date="2022" name="Int. J. Mol. Sci.">
        <title>Draft Genome of Tanacetum Coccineum: Genomic Comparison of Closely Related Tanacetum-Family Plants.</title>
        <authorList>
            <person name="Yamashiro T."/>
            <person name="Shiraishi A."/>
            <person name="Nakayama K."/>
            <person name="Satake H."/>
        </authorList>
    </citation>
    <scope>NUCLEOTIDE SEQUENCE</scope>
</reference>
<organism evidence="1 2">
    <name type="scientific">Tanacetum coccineum</name>
    <dbReference type="NCBI Taxonomy" id="301880"/>
    <lineage>
        <taxon>Eukaryota</taxon>
        <taxon>Viridiplantae</taxon>
        <taxon>Streptophyta</taxon>
        <taxon>Embryophyta</taxon>
        <taxon>Tracheophyta</taxon>
        <taxon>Spermatophyta</taxon>
        <taxon>Magnoliopsida</taxon>
        <taxon>eudicotyledons</taxon>
        <taxon>Gunneridae</taxon>
        <taxon>Pentapetalae</taxon>
        <taxon>asterids</taxon>
        <taxon>campanulids</taxon>
        <taxon>Asterales</taxon>
        <taxon>Asteraceae</taxon>
        <taxon>Asteroideae</taxon>
        <taxon>Anthemideae</taxon>
        <taxon>Anthemidinae</taxon>
        <taxon>Tanacetum</taxon>
    </lineage>
</organism>
<protein>
    <submittedName>
        <fullName evidence="1">Uncharacterized protein</fullName>
    </submittedName>
</protein>
<comment type="caution">
    <text evidence="1">The sequence shown here is derived from an EMBL/GenBank/DDBJ whole genome shotgun (WGS) entry which is preliminary data.</text>
</comment>
<name>A0ABQ5H1C6_9ASTR</name>